<dbReference type="OrthoDB" id="9989112at2759"/>
<accession>A0A9J7LYK1</accession>
<dbReference type="InterPro" id="IPR001806">
    <property type="entry name" value="Small_GTPase"/>
</dbReference>
<dbReference type="GO" id="GO:0005764">
    <property type="term" value="C:lysosome"/>
    <property type="evidence" value="ECO:0000318"/>
    <property type="project" value="GO_Central"/>
</dbReference>
<evidence type="ECO:0000256" key="2">
    <source>
        <dbReference type="ARBA" id="ARBA00022741"/>
    </source>
</evidence>
<dbReference type="GeneID" id="118425145"/>
<evidence type="ECO:0000313" key="5">
    <source>
        <dbReference type="RefSeq" id="XP_035689860.1"/>
    </source>
</evidence>
<dbReference type="GO" id="GO:0045335">
    <property type="term" value="C:phagocytic vesicle"/>
    <property type="evidence" value="ECO:0000318"/>
    <property type="project" value="GO_Central"/>
</dbReference>
<dbReference type="SMART" id="SM00173">
    <property type="entry name" value="RAS"/>
    <property type="match status" value="1"/>
</dbReference>
<dbReference type="NCBIfam" id="TIGR00231">
    <property type="entry name" value="small_GTP"/>
    <property type="match status" value="1"/>
</dbReference>
<dbReference type="InterPro" id="IPR005225">
    <property type="entry name" value="Small_GTP-bd"/>
</dbReference>
<dbReference type="RefSeq" id="XP_035689860.1">
    <property type="nucleotide sequence ID" value="XM_035833967.1"/>
</dbReference>
<name>A0A9J7LYK1_BRAFL</name>
<sequence length="288" mass="32684">MTILDQLLGTHGGCLWDTCAVRKVFEVYTQNIPEMGSFYVDKQRFPDMSGKKIKAVVLGNAGVGKTCLIRRFADDFYTDGAKSTVGTDMLVKNVEIDGQEVTVELWDTGGQERFWSLRTPFYRETDVCILSFAVDDENSFKKLDAWKDEFEFYADVIDASSFPYAVIATKADVTDRAVSEQAAQAWCKANWDMPYFETSAKNGQNVDKTLTRIAKMACRRKWKSNQRKTVTTASHDSYRKEIQPRGVQLSLMSPLDSHWDMVSVDEINSHSDRVQLGRKPTVQNDQCC</sequence>
<dbReference type="GO" id="GO:0005829">
    <property type="term" value="C:cytosol"/>
    <property type="evidence" value="ECO:0007669"/>
    <property type="project" value="GOC"/>
</dbReference>
<evidence type="ECO:0000256" key="1">
    <source>
        <dbReference type="ARBA" id="ARBA00006270"/>
    </source>
</evidence>
<comment type="similarity">
    <text evidence="1">Belongs to the small GTPase superfamily. Rab family.</text>
</comment>
<dbReference type="PROSITE" id="PS51419">
    <property type="entry name" value="RAB"/>
    <property type="match status" value="1"/>
</dbReference>
<dbReference type="AlphaFoldDB" id="A0A9J7LYK1"/>
<proteinExistence type="inferred from homology"/>
<keyword evidence="2" id="KW-0547">Nucleotide-binding</keyword>
<dbReference type="GO" id="GO:0003924">
    <property type="term" value="F:GTPase activity"/>
    <property type="evidence" value="ECO:0007669"/>
    <property type="project" value="InterPro"/>
</dbReference>
<dbReference type="Gene3D" id="3.40.50.300">
    <property type="entry name" value="P-loop containing nucleotide triphosphate hydrolases"/>
    <property type="match status" value="1"/>
</dbReference>
<dbReference type="OMA" id="SHIDRVD"/>
<dbReference type="PROSITE" id="PS51421">
    <property type="entry name" value="RAS"/>
    <property type="match status" value="1"/>
</dbReference>
<dbReference type="Proteomes" id="UP000001554">
    <property type="component" value="Chromosome 10"/>
</dbReference>
<dbReference type="FunFam" id="3.40.50.300:FF:001447">
    <property type="entry name" value="Ras-related protein Rab-1B"/>
    <property type="match status" value="1"/>
</dbReference>
<dbReference type="PROSITE" id="PS51420">
    <property type="entry name" value="RHO"/>
    <property type="match status" value="1"/>
</dbReference>
<dbReference type="SUPFAM" id="SSF52540">
    <property type="entry name" value="P-loop containing nucleoside triphosphate hydrolases"/>
    <property type="match status" value="1"/>
</dbReference>
<organism evidence="4 5">
    <name type="scientific">Branchiostoma floridae</name>
    <name type="common">Florida lancelet</name>
    <name type="synonym">Amphioxus</name>
    <dbReference type="NCBI Taxonomy" id="7739"/>
    <lineage>
        <taxon>Eukaryota</taxon>
        <taxon>Metazoa</taxon>
        <taxon>Chordata</taxon>
        <taxon>Cephalochordata</taxon>
        <taxon>Leptocardii</taxon>
        <taxon>Amphioxiformes</taxon>
        <taxon>Branchiostomatidae</taxon>
        <taxon>Branchiostoma</taxon>
    </lineage>
</organism>
<dbReference type="GO" id="GO:0005525">
    <property type="term" value="F:GTP binding"/>
    <property type="evidence" value="ECO:0007669"/>
    <property type="project" value="UniProtKB-KW"/>
</dbReference>
<gene>
    <name evidence="5" type="primary">LOC118425145</name>
</gene>
<dbReference type="GO" id="GO:0042147">
    <property type="term" value="P:retrograde transport, endosome to Golgi"/>
    <property type="evidence" value="ECO:0000318"/>
    <property type="project" value="GO_Central"/>
</dbReference>
<dbReference type="SMART" id="SM00175">
    <property type="entry name" value="RAB"/>
    <property type="match status" value="1"/>
</dbReference>
<dbReference type="InterPro" id="IPR027417">
    <property type="entry name" value="P-loop_NTPase"/>
</dbReference>
<dbReference type="GO" id="GO:0005770">
    <property type="term" value="C:late endosome"/>
    <property type="evidence" value="ECO:0000318"/>
    <property type="project" value="GO_Central"/>
</dbReference>
<dbReference type="KEGG" id="bfo:118425145"/>
<dbReference type="SMART" id="SM00176">
    <property type="entry name" value="RAN"/>
    <property type="match status" value="1"/>
</dbReference>
<dbReference type="PRINTS" id="PR00449">
    <property type="entry name" value="RASTRNSFRMNG"/>
</dbReference>
<dbReference type="SMART" id="SM00174">
    <property type="entry name" value="RHO"/>
    <property type="match status" value="1"/>
</dbReference>
<dbReference type="PANTHER" id="PTHR47981">
    <property type="entry name" value="RAB FAMILY"/>
    <property type="match status" value="1"/>
</dbReference>
<reference evidence="4" key="1">
    <citation type="journal article" date="2020" name="Nat. Ecol. Evol.">
        <title>Deeply conserved synteny resolves early events in vertebrate evolution.</title>
        <authorList>
            <person name="Simakov O."/>
            <person name="Marletaz F."/>
            <person name="Yue J.X."/>
            <person name="O'Connell B."/>
            <person name="Jenkins J."/>
            <person name="Brandt A."/>
            <person name="Calef R."/>
            <person name="Tung C.H."/>
            <person name="Huang T.K."/>
            <person name="Schmutz J."/>
            <person name="Satoh N."/>
            <person name="Yu J.K."/>
            <person name="Putnam N.H."/>
            <person name="Green R.E."/>
            <person name="Rokhsar D.S."/>
        </authorList>
    </citation>
    <scope>NUCLEOTIDE SEQUENCE [LARGE SCALE GENOMIC DNA]</scope>
    <source>
        <strain evidence="4">S238N-H82</strain>
    </source>
</reference>
<evidence type="ECO:0000313" key="4">
    <source>
        <dbReference type="Proteomes" id="UP000001554"/>
    </source>
</evidence>
<dbReference type="Pfam" id="PF00071">
    <property type="entry name" value="Ras"/>
    <property type="match status" value="1"/>
</dbReference>
<keyword evidence="4" id="KW-1185">Reference proteome</keyword>
<keyword evidence="3" id="KW-0342">GTP-binding</keyword>
<reference evidence="5" key="2">
    <citation type="submission" date="2025-08" db="UniProtKB">
        <authorList>
            <consortium name="RefSeq"/>
        </authorList>
    </citation>
    <scope>IDENTIFICATION</scope>
    <source>
        <strain evidence="5">S238N-H82</strain>
        <tissue evidence="5">Testes</tissue>
    </source>
</reference>
<dbReference type="PANTHER" id="PTHR47981:SF1">
    <property type="entry name" value="RE17845P"/>
    <property type="match status" value="1"/>
</dbReference>
<evidence type="ECO:0000256" key="3">
    <source>
        <dbReference type="ARBA" id="ARBA00023134"/>
    </source>
</evidence>
<protein>
    <submittedName>
        <fullName evidence="5">Ras-related protein Rab-9A-like isoform X1</fullName>
    </submittedName>
</protein>